<evidence type="ECO:0000256" key="1">
    <source>
        <dbReference type="SAM" id="MobiDB-lite"/>
    </source>
</evidence>
<comment type="caution">
    <text evidence="2">The sequence shown here is derived from an EMBL/GenBank/DDBJ whole genome shotgun (WGS) entry which is preliminary data.</text>
</comment>
<dbReference type="AlphaFoldDB" id="F9WJR0"/>
<feature type="compositionally biased region" description="Pro residues" evidence="1">
    <location>
        <begin position="366"/>
        <end position="381"/>
    </location>
</feature>
<dbReference type="Proteomes" id="UP000000702">
    <property type="component" value="Unassembled WGS sequence"/>
</dbReference>
<protein>
    <submittedName>
        <fullName evidence="2">WGS project CAEQ00000000 data, annotated contig 937</fullName>
    </submittedName>
</protein>
<evidence type="ECO:0000313" key="3">
    <source>
        <dbReference type="Proteomes" id="UP000000702"/>
    </source>
</evidence>
<reference evidence="3" key="1">
    <citation type="submission" date="2011-07" db="EMBL/GenBank/DDBJ databases">
        <title>Divergent evolution of antigenic variation in African trypanosomes.</title>
        <authorList>
            <person name="Jackson A.P."/>
            <person name="Berry A."/>
            <person name="Allison H.C."/>
            <person name="Burton P."/>
            <person name="Anderson J."/>
            <person name="Aslett M."/>
            <person name="Brown R."/>
            <person name="Corton N."/>
            <person name="Harris D."/>
            <person name="Hauser H."/>
            <person name="Gamble J."/>
            <person name="Gilderthorp R."/>
            <person name="McQuillan J."/>
            <person name="Quail M.A."/>
            <person name="Sanders M."/>
            <person name="Van Tonder A."/>
            <person name="Ginger M.L."/>
            <person name="Donelson J.E."/>
            <person name="Field M.C."/>
            <person name="Barry J.D."/>
            <person name="Berriman M."/>
            <person name="Hertz-Fowler C."/>
        </authorList>
    </citation>
    <scope>NUCLEOTIDE SEQUENCE [LARGE SCALE GENOMIC DNA]</scope>
    <source>
        <strain evidence="3">IL3000</strain>
    </source>
</reference>
<dbReference type="EMBL" id="CAEQ01002755">
    <property type="protein sequence ID" value="CCD17568.1"/>
    <property type="molecule type" value="Genomic_DNA"/>
</dbReference>
<dbReference type="OMA" id="KWNITHR"/>
<gene>
    <name evidence="2" type="ORF">TCIL3000_0_23790</name>
</gene>
<proteinExistence type="predicted"/>
<accession>F9WJR0</accession>
<name>F9WJR0_TRYCI</name>
<organism evidence="2 3">
    <name type="scientific">Trypanosoma congolense (strain IL3000)</name>
    <dbReference type="NCBI Taxonomy" id="1068625"/>
    <lineage>
        <taxon>Eukaryota</taxon>
        <taxon>Discoba</taxon>
        <taxon>Euglenozoa</taxon>
        <taxon>Kinetoplastea</taxon>
        <taxon>Metakinetoplastina</taxon>
        <taxon>Trypanosomatida</taxon>
        <taxon>Trypanosomatidae</taxon>
        <taxon>Trypanosoma</taxon>
        <taxon>Nannomonas</taxon>
    </lineage>
</organism>
<feature type="region of interest" description="Disordered" evidence="1">
    <location>
        <begin position="351"/>
        <end position="421"/>
    </location>
</feature>
<evidence type="ECO:0000313" key="2">
    <source>
        <dbReference type="EMBL" id="CCD17568.1"/>
    </source>
</evidence>
<dbReference type="VEuPathDB" id="TriTrypDB:TcIL3000_0_23790"/>
<reference evidence="2 3" key="2">
    <citation type="journal article" date="2012" name="Proc. Natl. Acad. Sci. U.S.A.">
        <title>Antigenic diversity is generated by distinct evolutionary mechanisms in African trypanosome species.</title>
        <authorList>
            <person name="Jackson A.P."/>
            <person name="Berry A."/>
            <person name="Aslett M."/>
            <person name="Allison H.C."/>
            <person name="Burton P."/>
            <person name="Vavrova-Anderson J."/>
            <person name="Brown R."/>
            <person name="Browne H."/>
            <person name="Corton N."/>
            <person name="Hauser H."/>
            <person name="Gamble J."/>
            <person name="Gilderthorp R."/>
            <person name="Marcello L."/>
            <person name="McQuillan J."/>
            <person name="Otto T.D."/>
            <person name="Quail M.A."/>
            <person name="Sanders M.J."/>
            <person name="van Tonder A."/>
            <person name="Ginger M.L."/>
            <person name="Field M.C."/>
            <person name="Barry J.D."/>
            <person name="Hertz-Fowler C."/>
            <person name="Berriman M."/>
        </authorList>
    </citation>
    <scope>NUCLEOTIDE SEQUENCE [LARGE SCALE GENOMIC DNA]</scope>
    <source>
        <strain evidence="2 3">IL3000</strain>
    </source>
</reference>
<feature type="compositionally biased region" description="Polar residues" evidence="1">
    <location>
        <begin position="382"/>
        <end position="419"/>
    </location>
</feature>
<sequence>MKSRGFSQQQSHDSCEVRSSSPLHLARWNVCGTSGYHNVNDSDEEEPNKWWRAGEEDVYVRGGTTLNVHIRDKKRWRPGAAGQLSHQHHNQQRMASPNAVNVPLFMDDEDEDEDDTNSANANSNSNVTVDGSGVWHCSGAVGGRQEIWFDHCGRYNSVSTNGNDTNKSNYKNSCVYTTNSRANYSNSNDHNSHSYITYSRSTVTGDVEKEEEIREKMSSVTMVPAYGGVVNQLHTRGSGSGAPLPRATGPVYTASRVKYNNSNGNVSAGLVCSVVVGSQGTAVTHSAGGYSAPPARNVLAASSTTATAPASTSTTGFEAAAANIIAAAGLPLGITSLSSYIMEGQLRLPARQSRHSAQSDSRCREAPPPPLRNGPISPPLSSPRQSPYTLVHNTAHMNSAGSPWTHTNVSIRSSRQWSPEINPMGTQMPTQPPPPMVGVVGTGSQQCHYQQQRQQSKAYSEYLSDLLYFHADFFPPPPPPRGLAFLSDASQASAPHLNSSEHTRRAALWYHYARKWNITHRLPPPPRTPLPELQEQTDTALLRAPYDVSGWMKMCERWFHAAQQQFDYPVENVSLCLSPGFILQHVVQC</sequence>
<keyword evidence="3" id="KW-1185">Reference proteome</keyword>